<organism evidence="11">
    <name type="scientific">Vecturithrix granuli</name>
    <dbReference type="NCBI Taxonomy" id="1499967"/>
    <lineage>
        <taxon>Bacteria</taxon>
        <taxon>Candidatus Moduliflexota</taxon>
        <taxon>Candidatus Vecturitrichia</taxon>
        <taxon>Candidatus Vecturitrichales</taxon>
        <taxon>Candidatus Vecturitrichaceae</taxon>
        <taxon>Candidatus Vecturithrix</taxon>
    </lineage>
</organism>
<dbReference type="SUPFAM" id="SSF58014">
    <property type="entry name" value="Coiled-coil domain of nucleotide exchange factor GrpE"/>
    <property type="match status" value="1"/>
</dbReference>
<sequence>MTNPSSAQPTYADVLTINGGSSSIKFALYHTSEALEQRFRGSKEKIAHGSRGAVAEVNRSPCSLKTRCHMKTFARENEQNWLPPTDPAGELESVRAELRDERDRYMRLLADFQNYRRRIEREGEKFAAEGKREVIVPLLSVLDDLERALQWASDGEQPLVQSMRLIYKKLLALLETQDVRPFDSVGKQFTPDLHEAVAVVDDEDVESGTIVDDLRRGYLWKNELLRPTQVRVAT</sequence>
<gene>
    <name evidence="7" type="primary">grpE</name>
    <name evidence="11" type="ORF">U27_03187</name>
</gene>
<dbReference type="PROSITE" id="PS01071">
    <property type="entry name" value="GRPE"/>
    <property type="match status" value="1"/>
</dbReference>
<comment type="subcellular location">
    <subcellularLocation>
        <location evidence="7">Cytoplasm</location>
    </subcellularLocation>
</comment>
<keyword evidence="7 8" id="KW-0346">Stress response</keyword>
<dbReference type="GO" id="GO:0042803">
    <property type="term" value="F:protein homodimerization activity"/>
    <property type="evidence" value="ECO:0007669"/>
    <property type="project" value="InterPro"/>
</dbReference>
<evidence type="ECO:0000256" key="1">
    <source>
        <dbReference type="ARBA" id="ARBA00009054"/>
    </source>
</evidence>
<evidence type="ECO:0000256" key="4">
    <source>
        <dbReference type="ARBA" id="ARBA00022777"/>
    </source>
</evidence>
<name>A0A081BV70_VECG1</name>
<dbReference type="CDD" id="cd00446">
    <property type="entry name" value="GrpE"/>
    <property type="match status" value="1"/>
</dbReference>
<keyword evidence="7" id="KW-0963">Cytoplasm</keyword>
<dbReference type="GO" id="GO:0005737">
    <property type="term" value="C:cytoplasm"/>
    <property type="evidence" value="ECO:0007669"/>
    <property type="project" value="UniProtKB-SubCell"/>
</dbReference>
<dbReference type="GO" id="GO:0006457">
    <property type="term" value="P:protein folding"/>
    <property type="evidence" value="ECO:0007669"/>
    <property type="project" value="InterPro"/>
</dbReference>
<dbReference type="GO" id="GO:0000774">
    <property type="term" value="F:adenyl-nucleotide exchange factor activity"/>
    <property type="evidence" value="ECO:0007669"/>
    <property type="project" value="InterPro"/>
</dbReference>
<dbReference type="GO" id="GO:0051082">
    <property type="term" value="F:unfolded protein binding"/>
    <property type="evidence" value="ECO:0007669"/>
    <property type="project" value="TreeGrafter"/>
</dbReference>
<feature type="coiled-coil region" evidence="10">
    <location>
        <begin position="88"/>
        <end position="118"/>
    </location>
</feature>
<dbReference type="HOGENOM" id="CLU_057217_5_2_0"/>
<keyword evidence="6 7" id="KW-0143">Chaperone</keyword>
<evidence type="ECO:0000256" key="10">
    <source>
        <dbReference type="SAM" id="Coils"/>
    </source>
</evidence>
<evidence type="ECO:0000256" key="6">
    <source>
        <dbReference type="ARBA" id="ARBA00023186"/>
    </source>
</evidence>
<dbReference type="Gene3D" id="2.30.22.10">
    <property type="entry name" value="Head domain of nucleotide exchange factor GrpE"/>
    <property type="match status" value="1"/>
</dbReference>
<evidence type="ECO:0000256" key="5">
    <source>
        <dbReference type="ARBA" id="ARBA00022840"/>
    </source>
</evidence>
<dbReference type="InterPro" id="IPR013805">
    <property type="entry name" value="GrpE_CC"/>
</dbReference>
<dbReference type="eggNOG" id="COG0576">
    <property type="taxonomic scope" value="Bacteria"/>
</dbReference>
<keyword evidence="10" id="KW-0175">Coiled coil</keyword>
<evidence type="ECO:0000256" key="3">
    <source>
        <dbReference type="ARBA" id="ARBA00022741"/>
    </source>
</evidence>
<dbReference type="PRINTS" id="PR00773">
    <property type="entry name" value="GRPEPROTEIN"/>
</dbReference>
<dbReference type="GO" id="GO:0016301">
    <property type="term" value="F:kinase activity"/>
    <property type="evidence" value="ECO:0007669"/>
    <property type="project" value="UniProtKB-KW"/>
</dbReference>
<dbReference type="Proteomes" id="UP000030661">
    <property type="component" value="Unassembled WGS sequence"/>
</dbReference>
<dbReference type="Pfam" id="PF01025">
    <property type="entry name" value="GrpE"/>
    <property type="match status" value="1"/>
</dbReference>
<dbReference type="PANTHER" id="PTHR21237">
    <property type="entry name" value="GRPE PROTEIN"/>
    <property type="match status" value="1"/>
</dbReference>
<accession>A0A081BV70</accession>
<comment type="subunit">
    <text evidence="7">Homodimer.</text>
</comment>
<dbReference type="GO" id="GO:0016774">
    <property type="term" value="F:phosphotransferase activity, carboxyl group as acceptor"/>
    <property type="evidence" value="ECO:0007669"/>
    <property type="project" value="InterPro"/>
</dbReference>
<dbReference type="GO" id="GO:0051087">
    <property type="term" value="F:protein-folding chaperone binding"/>
    <property type="evidence" value="ECO:0007669"/>
    <property type="project" value="InterPro"/>
</dbReference>
<protein>
    <recommendedName>
        <fullName evidence="7 8">Protein GrpE</fullName>
    </recommendedName>
    <alternativeName>
        <fullName evidence="7">HSP-70 cofactor</fullName>
    </alternativeName>
</protein>
<dbReference type="PANTHER" id="PTHR21237:SF23">
    <property type="entry name" value="GRPE PROTEIN HOMOLOG, MITOCHONDRIAL"/>
    <property type="match status" value="1"/>
</dbReference>
<evidence type="ECO:0000313" key="12">
    <source>
        <dbReference type="Proteomes" id="UP000030661"/>
    </source>
</evidence>
<comment type="similarity">
    <text evidence="1 7 9">Belongs to the GrpE family.</text>
</comment>
<dbReference type="PROSITE" id="PS01075">
    <property type="entry name" value="ACETATE_KINASE_1"/>
    <property type="match status" value="1"/>
</dbReference>
<evidence type="ECO:0000256" key="2">
    <source>
        <dbReference type="ARBA" id="ARBA00022679"/>
    </source>
</evidence>
<keyword evidence="5" id="KW-0067">ATP-binding</keyword>
<dbReference type="GO" id="GO:0005524">
    <property type="term" value="F:ATP binding"/>
    <property type="evidence" value="ECO:0007669"/>
    <property type="project" value="UniProtKB-KW"/>
</dbReference>
<keyword evidence="2" id="KW-0808">Transferase</keyword>
<keyword evidence="4" id="KW-0418">Kinase</keyword>
<dbReference type="HAMAP" id="MF_01151">
    <property type="entry name" value="GrpE"/>
    <property type="match status" value="1"/>
</dbReference>
<dbReference type="EMBL" id="DF820464">
    <property type="protein sequence ID" value="GAK56225.1"/>
    <property type="molecule type" value="Genomic_DNA"/>
</dbReference>
<comment type="function">
    <text evidence="7 8">Participates actively in the response to hyperosmotic and heat shock by preventing the aggregation of stress-denatured proteins, in association with DnaK and GrpE. It is the nucleotide exchange factor for DnaK and may function as a thermosensor. Unfolded proteins bind initially to DnaJ; upon interaction with the DnaJ-bound protein, DnaK hydrolyzes its bound ATP, resulting in the formation of a stable complex. GrpE releases ADP from DnaK; ATP binding to DnaK triggers the release of the substrate protein, thus completing the reaction cycle. Several rounds of ATP-dependent interactions between DnaJ, DnaK and GrpE are required for fully efficient folding.</text>
</comment>
<dbReference type="InterPro" id="IPR009012">
    <property type="entry name" value="GrpE_head"/>
</dbReference>
<dbReference type="STRING" id="1499967.U27_03187"/>
<dbReference type="Gene3D" id="3.90.20.20">
    <property type="match status" value="1"/>
</dbReference>
<dbReference type="AlphaFoldDB" id="A0A081BV70"/>
<proteinExistence type="inferred from homology"/>
<reference evidence="11" key="1">
    <citation type="journal article" date="2015" name="PeerJ">
        <title>First genomic representation of candidate bacterial phylum KSB3 points to enhanced environmental sensing as a trigger of wastewater bulking.</title>
        <authorList>
            <person name="Sekiguchi Y."/>
            <person name="Ohashi A."/>
            <person name="Parks D.H."/>
            <person name="Yamauchi T."/>
            <person name="Tyson G.W."/>
            <person name="Hugenholtz P."/>
        </authorList>
    </citation>
    <scope>NUCLEOTIDE SEQUENCE [LARGE SCALE GENOMIC DNA]</scope>
</reference>
<evidence type="ECO:0000256" key="7">
    <source>
        <dbReference type="HAMAP-Rule" id="MF_01151"/>
    </source>
</evidence>
<evidence type="ECO:0000256" key="9">
    <source>
        <dbReference type="RuleBase" id="RU004478"/>
    </source>
</evidence>
<keyword evidence="12" id="KW-1185">Reference proteome</keyword>
<dbReference type="InterPro" id="IPR023865">
    <property type="entry name" value="Aliphatic_acid_kinase_CS"/>
</dbReference>
<evidence type="ECO:0000256" key="8">
    <source>
        <dbReference type="RuleBase" id="RU000639"/>
    </source>
</evidence>
<dbReference type="InterPro" id="IPR000740">
    <property type="entry name" value="GrpE"/>
</dbReference>
<evidence type="ECO:0000313" key="11">
    <source>
        <dbReference type="EMBL" id="GAK56225.1"/>
    </source>
</evidence>
<keyword evidence="3" id="KW-0547">Nucleotide-binding</keyword>
<dbReference type="SUPFAM" id="SSF51064">
    <property type="entry name" value="Head domain of nucleotide exchange factor GrpE"/>
    <property type="match status" value="1"/>
</dbReference>